<dbReference type="AlphaFoldDB" id="Q9PAH6"/>
<keyword evidence="2" id="KW-0488">Methylation</keyword>
<dbReference type="Pfam" id="PF00114">
    <property type="entry name" value="Pilin"/>
    <property type="match status" value="1"/>
</dbReference>
<dbReference type="GO" id="GO:0007155">
    <property type="term" value="P:cell adhesion"/>
    <property type="evidence" value="ECO:0007669"/>
    <property type="project" value="InterPro"/>
</dbReference>
<protein>
    <submittedName>
        <fullName evidence="5">Fimbrial protein</fullName>
    </submittedName>
</protein>
<dbReference type="RefSeq" id="WP_010894963.1">
    <property type="nucleotide sequence ID" value="NC_002488.3"/>
</dbReference>
<dbReference type="eggNOG" id="COG4969">
    <property type="taxonomic scope" value="Bacteria"/>
</dbReference>
<sequence>MKKQQGFTLIELMIVIAIIAILAAIALPMYQNYVARSQIAAALAEITPGKVQAEIRIADGQAATTPNAIGLRAPTPRCGTIVVDIAPSAASAITCTMIGNAQVNNQTITLTRIADNNAGQGGVNTGGNWTCTTTAPAALTPAGCTGVS</sequence>
<evidence type="ECO:0000256" key="4">
    <source>
        <dbReference type="SAM" id="Phobius"/>
    </source>
</evidence>
<dbReference type="Pfam" id="PF07963">
    <property type="entry name" value="N_methyl"/>
    <property type="match status" value="1"/>
</dbReference>
<dbReference type="PANTHER" id="PTHR30093:SF34">
    <property type="entry name" value="PREPILIN PEPTIDASE-DEPENDENT PROTEIN D"/>
    <property type="match status" value="1"/>
</dbReference>
<dbReference type="PROSITE" id="PS00409">
    <property type="entry name" value="PROKAR_NTER_METHYL"/>
    <property type="match status" value="1"/>
</dbReference>
<evidence type="ECO:0000313" key="5">
    <source>
        <dbReference type="EMBL" id="AAF85339.1"/>
    </source>
</evidence>
<feature type="transmembrane region" description="Helical" evidence="4">
    <location>
        <begin position="12"/>
        <end position="30"/>
    </location>
</feature>
<dbReference type="PATRIC" id="fig|160492.11.peg.2700"/>
<proteinExistence type="inferred from homology"/>
<dbReference type="InterPro" id="IPR012902">
    <property type="entry name" value="N_methyl_site"/>
</dbReference>
<keyword evidence="4" id="KW-1133">Transmembrane helix</keyword>
<keyword evidence="3" id="KW-0281">Fimbrium</keyword>
<keyword evidence="4" id="KW-0812">Transmembrane</keyword>
<evidence type="ECO:0000313" key="6">
    <source>
        <dbReference type="Proteomes" id="UP000000812"/>
    </source>
</evidence>
<dbReference type="PANTHER" id="PTHR30093">
    <property type="entry name" value="GENERAL SECRETION PATHWAY PROTEIN G"/>
    <property type="match status" value="1"/>
</dbReference>
<reference evidence="5 6" key="1">
    <citation type="journal article" date="2000" name="Nature">
        <title>The genome sequence of the plant pathogen Xylella fastidiosa.</title>
        <authorList>
            <person name="Simpson A.J."/>
            <person name="Reinach F.C."/>
            <person name="Arruda P."/>
            <person name="Abreu F.A."/>
            <person name="Acencio M."/>
            <person name="Alvarenga R."/>
            <person name="Alves L.M."/>
            <person name="Araya J.E."/>
            <person name="Baia G.S."/>
            <person name="Baptista C.S."/>
            <person name="Barros M.H."/>
            <person name="Bonaccorsi E.D."/>
            <person name="Bordin S."/>
            <person name="Bove J.M."/>
            <person name="Briones M.R."/>
            <person name="Bueno M.R."/>
            <person name="Camargo A.A."/>
            <person name="Camargo L.E."/>
            <person name="Carraro D.M."/>
            <person name="Carrer H."/>
            <person name="Colauto N.B."/>
            <person name="Colombo C."/>
            <person name="Costa F.F."/>
            <person name="Costa M.C."/>
            <person name="Costa-Neto C.M."/>
            <person name="Coutinho L.L."/>
            <person name="Cristofani M."/>
            <person name="Dias-Neto E."/>
            <person name="Docena C."/>
            <person name="El-Dorry H."/>
            <person name="Facincani A.P."/>
            <person name="Ferreira A.J."/>
            <person name="Ferreira V.C."/>
            <person name="Ferro J.A."/>
            <person name="Fraga J.S."/>
            <person name="Franca S.C."/>
            <person name="Franco M.C."/>
            <person name="Frohme M."/>
            <person name="Furlan L.R."/>
            <person name="Garnier M."/>
            <person name="Goldman G.H."/>
            <person name="Goldman M.H."/>
            <person name="Gomes S.L."/>
            <person name="Gruber A."/>
            <person name="Ho P.L."/>
            <person name="Hoheisel J.D."/>
            <person name="Junqueira M.L."/>
            <person name="Kemper E.L."/>
            <person name="Kitajima J.P."/>
            <person name="Krieger J.E."/>
            <person name="Kuramae E.E."/>
            <person name="Laigret F."/>
            <person name="Lambais M.R."/>
            <person name="Leite L.C."/>
            <person name="Lemos E.G."/>
            <person name="Lemos M.V."/>
            <person name="Lopes S.A."/>
            <person name="Lopes C.R."/>
            <person name="Machado J.A."/>
            <person name="Machado M.A."/>
            <person name="Madeira A.M."/>
            <person name="Madeira H.M."/>
            <person name="Marino C.L."/>
            <person name="Marques M.V."/>
            <person name="Martins E.A."/>
            <person name="Martins E.M."/>
            <person name="Matsukuma A.Y."/>
            <person name="Menck C.F."/>
            <person name="Miracca E.C."/>
            <person name="Miyaki C.Y."/>
            <person name="Monteriro-Vitorello C.B."/>
            <person name="Moon D.H."/>
            <person name="Nagai M.A."/>
            <person name="Nascimento A.L."/>
            <person name="Netto L.E."/>
            <person name="Nhani A.Jr."/>
            <person name="Nobrega F.G."/>
            <person name="Nunes L.R."/>
            <person name="Oliveira M.A."/>
            <person name="de Oliveira M.C."/>
            <person name="de Oliveira R.C."/>
            <person name="Palmieri D.A."/>
            <person name="Paris A."/>
            <person name="Peixoto B.R."/>
            <person name="Pereira G.A."/>
            <person name="Pereira H.A.Jr."/>
            <person name="Pesquero J.B."/>
            <person name="Quaggio R.B."/>
            <person name="Roberto P.G."/>
            <person name="Rodrigues V."/>
            <person name="de M Rosa A.J."/>
            <person name="de Rosa V.E.Jr."/>
            <person name="de Sa R.G."/>
            <person name="Santelli R.V."/>
            <person name="Sawasaki H.E."/>
            <person name="da Silva A.C."/>
            <person name="da Silva A.M."/>
            <person name="da Silva F.R."/>
            <person name="da Silva W.A.Jr."/>
            <person name="da Silveira J.F."/>
            <person name="Silvestri M.L."/>
            <person name="Siqueira W.J."/>
            <person name="de Souza A.A."/>
            <person name="de Souza A.P."/>
            <person name="Terenzi M.F."/>
            <person name="Truffi D."/>
            <person name="Tsai S.M."/>
            <person name="Tsuhako M.H."/>
            <person name="Vallada H."/>
            <person name="Van Sluys M.A."/>
            <person name="Verjovski-Almeida S."/>
            <person name="Vettore A.L."/>
            <person name="Zago M.A."/>
            <person name="Zatz M."/>
            <person name="Meidanis J."/>
            <person name="Setubal J.C."/>
        </authorList>
    </citation>
    <scope>NUCLEOTIDE SEQUENCE [LARGE SCALE GENOMIC DNA]</scope>
    <source>
        <strain evidence="5 6">9a5c</strain>
    </source>
</reference>
<dbReference type="InterPro" id="IPR045584">
    <property type="entry name" value="Pilin-like"/>
</dbReference>
<dbReference type="STRING" id="160492.XF_2542"/>
<dbReference type="GO" id="GO:0044096">
    <property type="term" value="C:type IV pilus"/>
    <property type="evidence" value="ECO:0007669"/>
    <property type="project" value="TreeGrafter"/>
</dbReference>
<evidence type="ECO:0000256" key="1">
    <source>
        <dbReference type="ARBA" id="ARBA00005233"/>
    </source>
</evidence>
<dbReference type="KEGG" id="xfa:XF_2542"/>
<comment type="similarity">
    <text evidence="1 3">Belongs to the N-Me-Phe pilin family.</text>
</comment>
<dbReference type="NCBIfam" id="TIGR02532">
    <property type="entry name" value="IV_pilin_GFxxxE"/>
    <property type="match status" value="1"/>
</dbReference>
<dbReference type="HOGENOM" id="CLU_091705_4_2_6"/>
<dbReference type="Proteomes" id="UP000000812">
    <property type="component" value="Chromosome"/>
</dbReference>
<organism evidence="5 6">
    <name type="scientific">Xylella fastidiosa (strain 9a5c)</name>
    <dbReference type="NCBI Taxonomy" id="160492"/>
    <lineage>
        <taxon>Bacteria</taxon>
        <taxon>Pseudomonadati</taxon>
        <taxon>Pseudomonadota</taxon>
        <taxon>Gammaproteobacteria</taxon>
        <taxon>Lysobacterales</taxon>
        <taxon>Lysobacteraceae</taxon>
        <taxon>Xylella</taxon>
    </lineage>
</organism>
<keyword evidence="4" id="KW-0472">Membrane</keyword>
<gene>
    <name evidence="5" type="ordered locus">XF_2542</name>
</gene>
<accession>Q9PAH6</accession>
<dbReference type="PIR" id="F82544">
    <property type="entry name" value="F82544"/>
</dbReference>
<evidence type="ECO:0000256" key="3">
    <source>
        <dbReference type="RuleBase" id="RU000389"/>
    </source>
</evidence>
<dbReference type="GO" id="GO:0043107">
    <property type="term" value="P:type IV pilus-dependent motility"/>
    <property type="evidence" value="ECO:0007669"/>
    <property type="project" value="TreeGrafter"/>
</dbReference>
<name>Q9PAH6_XYLFA</name>
<evidence type="ECO:0000256" key="2">
    <source>
        <dbReference type="ARBA" id="ARBA00022481"/>
    </source>
</evidence>
<dbReference type="InterPro" id="IPR001082">
    <property type="entry name" value="Pilin"/>
</dbReference>
<dbReference type="EMBL" id="AE003849">
    <property type="protein sequence ID" value="AAF85339.1"/>
    <property type="molecule type" value="Genomic_DNA"/>
</dbReference>
<dbReference type="SUPFAM" id="SSF54523">
    <property type="entry name" value="Pili subunits"/>
    <property type="match status" value="1"/>
</dbReference>
<dbReference type="Gene3D" id="3.30.700.10">
    <property type="entry name" value="Glycoprotein, Type 4 Pilin"/>
    <property type="match status" value="1"/>
</dbReference>